<dbReference type="AlphaFoldDB" id="A0AA94XXF3"/>
<dbReference type="InterPro" id="IPR050259">
    <property type="entry name" value="SDR"/>
</dbReference>
<feature type="domain" description="Ketoreductase" evidence="3">
    <location>
        <begin position="4"/>
        <end position="178"/>
    </location>
</feature>
<accession>A0AA94XXF3</accession>
<dbReference type="PANTHER" id="PTHR42879:SF2">
    <property type="entry name" value="3-OXOACYL-[ACYL-CARRIER-PROTEIN] REDUCTASE FABG"/>
    <property type="match status" value="1"/>
</dbReference>
<dbReference type="GO" id="GO:0032787">
    <property type="term" value="P:monocarboxylic acid metabolic process"/>
    <property type="evidence" value="ECO:0007669"/>
    <property type="project" value="UniProtKB-ARBA"/>
</dbReference>
<evidence type="ECO:0000256" key="2">
    <source>
        <dbReference type="ARBA" id="ARBA00023002"/>
    </source>
</evidence>
<dbReference type="CDD" id="cd05233">
    <property type="entry name" value="SDR_c"/>
    <property type="match status" value="1"/>
</dbReference>
<evidence type="ECO:0000256" key="1">
    <source>
        <dbReference type="ARBA" id="ARBA00006484"/>
    </source>
</evidence>
<dbReference type="InterPro" id="IPR020904">
    <property type="entry name" value="Sc_DH/Rdtase_CS"/>
</dbReference>
<dbReference type="RefSeq" id="WP_257745615.1">
    <property type="nucleotide sequence ID" value="NZ_CP102487.1"/>
</dbReference>
<dbReference type="FunFam" id="3.40.50.720:FF:000084">
    <property type="entry name" value="Short-chain dehydrogenase reductase"/>
    <property type="match status" value="1"/>
</dbReference>
<proteinExistence type="inferred from homology"/>
<evidence type="ECO:0000313" key="4">
    <source>
        <dbReference type="EMBL" id="UUX58762.1"/>
    </source>
</evidence>
<dbReference type="InterPro" id="IPR002347">
    <property type="entry name" value="SDR_fam"/>
</dbReference>
<dbReference type="PRINTS" id="PR00080">
    <property type="entry name" value="SDRFAMILY"/>
</dbReference>
<dbReference type="Proteomes" id="UP001060018">
    <property type="component" value="Chromosome"/>
</dbReference>
<dbReference type="Pfam" id="PF13561">
    <property type="entry name" value="adh_short_C2"/>
    <property type="match status" value="1"/>
</dbReference>
<reference evidence="4" key="1">
    <citation type="journal article" date="2022" name="Pest Manag. Sci.">
        <title>Glutamicibacter halophytocola-mediated host fitness of potato tuber moth on Solanaceae crops.</title>
        <authorList>
            <person name="Wang W."/>
            <person name="Xiao G."/>
            <person name="Du G."/>
            <person name="Chang L."/>
            <person name="Yang Y."/>
            <person name="Ye J."/>
            <person name="Chen B."/>
        </authorList>
    </citation>
    <scope>NUCLEOTIDE SEQUENCE</scope>
    <source>
        <strain evidence="4">S2</strain>
    </source>
</reference>
<organism evidence="4 5">
    <name type="scientific">Glutamicibacter halophytocola</name>
    <dbReference type="NCBI Taxonomy" id="1933880"/>
    <lineage>
        <taxon>Bacteria</taxon>
        <taxon>Bacillati</taxon>
        <taxon>Actinomycetota</taxon>
        <taxon>Actinomycetes</taxon>
        <taxon>Micrococcales</taxon>
        <taxon>Micrococcaceae</taxon>
        <taxon>Glutamicibacter</taxon>
    </lineage>
</organism>
<dbReference type="PRINTS" id="PR00081">
    <property type="entry name" value="GDHRDH"/>
</dbReference>
<keyword evidence="2" id="KW-0560">Oxidoreductase</keyword>
<dbReference type="EMBL" id="CP102487">
    <property type="protein sequence ID" value="UUX58762.1"/>
    <property type="molecule type" value="Genomic_DNA"/>
</dbReference>
<dbReference type="SMART" id="SM00822">
    <property type="entry name" value="PKS_KR"/>
    <property type="match status" value="1"/>
</dbReference>
<dbReference type="PROSITE" id="PS00061">
    <property type="entry name" value="ADH_SHORT"/>
    <property type="match status" value="1"/>
</dbReference>
<comment type="similarity">
    <text evidence="1">Belongs to the short-chain dehydrogenases/reductases (SDR) family.</text>
</comment>
<name>A0AA94XXF3_9MICC</name>
<dbReference type="InterPro" id="IPR057326">
    <property type="entry name" value="KR_dom"/>
</dbReference>
<dbReference type="SUPFAM" id="SSF51735">
    <property type="entry name" value="NAD(P)-binding Rossmann-fold domains"/>
    <property type="match status" value="1"/>
</dbReference>
<dbReference type="InterPro" id="IPR036291">
    <property type="entry name" value="NAD(P)-bd_dom_sf"/>
</dbReference>
<sequence>MSAPVALISGGGTGIGLAAARRLARDGYRVVLTGRRIDPLNVAAEQIGAVALAGDMTDTASVQEVVGGTLDRFGRLDAVLANAGGHGFSTVVDTDDESWATSLDANLTTAFKLCRAALPELSRTRGRIAVISSLAGIAAGPSVAGYTVGKHALIGLTRSMARDYGKHGVRVNAICPGWVRTDMANAEMDELCAAMGLEGRSAAYAKVTEHVPLGRPADPEEIAGTIAFLLGPDSSYITGATLVADGGAHMVDLPTISFDALS</sequence>
<dbReference type="GO" id="GO:0016491">
    <property type="term" value="F:oxidoreductase activity"/>
    <property type="evidence" value="ECO:0007669"/>
    <property type="project" value="UniProtKB-KW"/>
</dbReference>
<dbReference type="Gene3D" id="3.40.50.720">
    <property type="entry name" value="NAD(P)-binding Rossmann-like Domain"/>
    <property type="match status" value="1"/>
</dbReference>
<protein>
    <submittedName>
        <fullName evidence="4">SDR family oxidoreductase</fullName>
    </submittedName>
</protein>
<evidence type="ECO:0000259" key="3">
    <source>
        <dbReference type="SMART" id="SM00822"/>
    </source>
</evidence>
<gene>
    <name evidence="4" type="ORF">NUH22_15935</name>
</gene>
<evidence type="ECO:0000313" key="5">
    <source>
        <dbReference type="Proteomes" id="UP001060018"/>
    </source>
</evidence>
<dbReference type="PANTHER" id="PTHR42879">
    <property type="entry name" value="3-OXOACYL-(ACYL-CARRIER-PROTEIN) REDUCTASE"/>
    <property type="match status" value="1"/>
</dbReference>